<proteinExistence type="inferred from homology"/>
<evidence type="ECO:0000256" key="3">
    <source>
        <dbReference type="ARBA" id="ARBA00022617"/>
    </source>
</evidence>
<dbReference type="PANTHER" id="PTHR33577:SF1">
    <property type="entry name" value="HEME HALOPEROXIDASE FAMILY PROFILE DOMAIN-CONTAINING PROTEIN"/>
    <property type="match status" value="1"/>
</dbReference>
<dbReference type="Pfam" id="PF01328">
    <property type="entry name" value="Peroxidase_2"/>
    <property type="match status" value="1"/>
</dbReference>
<keyword evidence="8" id="KW-0732">Signal</keyword>
<evidence type="ECO:0000256" key="2">
    <source>
        <dbReference type="ARBA" id="ARBA00022559"/>
    </source>
</evidence>
<feature type="signal peptide" evidence="8">
    <location>
        <begin position="1"/>
        <end position="19"/>
    </location>
</feature>
<dbReference type="PANTHER" id="PTHR33577">
    <property type="entry name" value="STERIGMATOCYSTIN BIOSYNTHESIS PEROXIDASE STCC-RELATED"/>
    <property type="match status" value="1"/>
</dbReference>
<dbReference type="OrthoDB" id="407298at2759"/>
<dbReference type="Proteomes" id="UP000198372">
    <property type="component" value="Unassembled WGS sequence"/>
</dbReference>
<evidence type="ECO:0000313" key="11">
    <source>
        <dbReference type="Proteomes" id="UP000198372"/>
    </source>
</evidence>
<dbReference type="InterPro" id="IPR036851">
    <property type="entry name" value="Chloroperoxidase-like_sf"/>
</dbReference>
<evidence type="ECO:0000313" key="10">
    <source>
        <dbReference type="EMBL" id="SCV70236.1"/>
    </source>
</evidence>
<comment type="similarity">
    <text evidence="7">Belongs to the chloroperoxidase family.</text>
</comment>
<dbReference type="GO" id="GO:0046872">
    <property type="term" value="F:metal ion binding"/>
    <property type="evidence" value="ECO:0007669"/>
    <property type="project" value="UniProtKB-KW"/>
</dbReference>
<keyword evidence="5" id="KW-0560">Oxidoreductase</keyword>
<dbReference type="AlphaFoldDB" id="A0A238FGR1"/>
<evidence type="ECO:0000256" key="7">
    <source>
        <dbReference type="ARBA" id="ARBA00025795"/>
    </source>
</evidence>
<accession>A0A238FGR1</accession>
<dbReference type="InterPro" id="IPR000028">
    <property type="entry name" value="Chloroperoxidase"/>
</dbReference>
<dbReference type="SUPFAM" id="SSF47571">
    <property type="entry name" value="Cloroperoxidase"/>
    <property type="match status" value="1"/>
</dbReference>
<keyword evidence="11" id="KW-1185">Reference proteome</keyword>
<organism evidence="10 11">
    <name type="scientific">Microbotryum intermedium</name>
    <dbReference type="NCBI Taxonomy" id="269621"/>
    <lineage>
        <taxon>Eukaryota</taxon>
        <taxon>Fungi</taxon>
        <taxon>Dikarya</taxon>
        <taxon>Basidiomycota</taxon>
        <taxon>Pucciniomycotina</taxon>
        <taxon>Microbotryomycetes</taxon>
        <taxon>Microbotryales</taxon>
        <taxon>Microbotryaceae</taxon>
        <taxon>Microbotryum</taxon>
    </lineage>
</organism>
<feature type="chain" id="PRO_5012692211" evidence="8">
    <location>
        <begin position="20"/>
        <end position="422"/>
    </location>
</feature>
<gene>
    <name evidence="10" type="ORF">BQ2448_1630</name>
</gene>
<dbReference type="PROSITE" id="PS51405">
    <property type="entry name" value="HEME_HALOPEROXIDASE"/>
    <property type="match status" value="1"/>
</dbReference>
<keyword evidence="2" id="KW-0575">Peroxidase</keyword>
<evidence type="ECO:0000256" key="6">
    <source>
        <dbReference type="ARBA" id="ARBA00023004"/>
    </source>
</evidence>
<evidence type="ECO:0000259" key="9">
    <source>
        <dbReference type="PROSITE" id="PS51405"/>
    </source>
</evidence>
<protein>
    <submittedName>
        <fullName evidence="10">BQ2448_1630 protein</fullName>
    </submittedName>
</protein>
<evidence type="ECO:0000256" key="1">
    <source>
        <dbReference type="ARBA" id="ARBA00001970"/>
    </source>
</evidence>
<keyword evidence="3" id="KW-0349">Heme</keyword>
<feature type="domain" description="Heme haloperoxidase family profile" evidence="9">
    <location>
        <begin position="77"/>
        <end position="312"/>
    </location>
</feature>
<dbReference type="EMBL" id="FMSP01000005">
    <property type="protein sequence ID" value="SCV70236.1"/>
    <property type="molecule type" value="Genomic_DNA"/>
</dbReference>
<evidence type="ECO:0000256" key="4">
    <source>
        <dbReference type="ARBA" id="ARBA00022723"/>
    </source>
</evidence>
<reference evidence="11" key="1">
    <citation type="submission" date="2016-09" db="EMBL/GenBank/DDBJ databases">
        <authorList>
            <person name="Jeantristanb JTB J.-T."/>
            <person name="Ricardo R."/>
        </authorList>
    </citation>
    <scope>NUCLEOTIDE SEQUENCE [LARGE SCALE GENOMIC DNA]</scope>
</reference>
<dbReference type="GO" id="GO:0004601">
    <property type="term" value="F:peroxidase activity"/>
    <property type="evidence" value="ECO:0007669"/>
    <property type="project" value="UniProtKB-KW"/>
</dbReference>
<evidence type="ECO:0000256" key="8">
    <source>
        <dbReference type="SAM" id="SignalP"/>
    </source>
</evidence>
<sequence>MVNFKLLLAAALPLTSVLAFPQFAAERRGLNLSHFEKTVDDIIKRANIPQLHADAHERRRSKRAPIFSESQLVDISGAHAFQAPTASDTRGPCPGLNVLSNHGYFARSGNTNLVESINGLVEVFNMGVDTATALVAYSIAIIGDPIAITWSIGRSPGKSTLLPGILSAPGGIDQSHNNYESDASVTRGDSYLYNGDVWSVQIDKFKALYNLQPDPTTADYTRDILVQHHNWTIQQPWSGLVVATAAHNFVAHFFANHSASRPEGYLDQSTLKSFFSIVGDTPDTFQWIPGQERIPANWYKPSTPYTLVDVVTELVAAILAVPAAGKIGGNTGKVNSFVGVDVANVTGGILNAQTLLEGNNLFCFAYATARAGVPTILGGLVSTLGQTLGFLDSKLSGILPQLGCPQLDKLNLSAFNQFPGRG</sequence>
<evidence type="ECO:0000256" key="5">
    <source>
        <dbReference type="ARBA" id="ARBA00023002"/>
    </source>
</evidence>
<dbReference type="Gene3D" id="1.10.489.10">
    <property type="entry name" value="Chloroperoxidase-like"/>
    <property type="match status" value="1"/>
</dbReference>
<keyword evidence="6" id="KW-0408">Iron</keyword>
<comment type="cofactor">
    <cofactor evidence="1">
        <name>heme b</name>
        <dbReference type="ChEBI" id="CHEBI:60344"/>
    </cofactor>
</comment>
<keyword evidence="4" id="KW-0479">Metal-binding</keyword>
<dbReference type="STRING" id="269621.A0A238FGR1"/>
<name>A0A238FGR1_9BASI</name>